<keyword evidence="3" id="KW-1185">Reference proteome</keyword>
<name>A0A7J7L030_9MAGN</name>
<feature type="region of interest" description="Disordered" evidence="1">
    <location>
        <begin position="68"/>
        <end position="111"/>
    </location>
</feature>
<dbReference type="EMBL" id="JACGCM010002768">
    <property type="protein sequence ID" value="KAF6135966.1"/>
    <property type="molecule type" value="Genomic_DNA"/>
</dbReference>
<accession>A0A7J7L030</accession>
<evidence type="ECO:0000313" key="2">
    <source>
        <dbReference type="EMBL" id="KAF6135966.1"/>
    </source>
</evidence>
<evidence type="ECO:0000256" key="1">
    <source>
        <dbReference type="SAM" id="MobiDB-lite"/>
    </source>
</evidence>
<protein>
    <submittedName>
        <fullName evidence="2">Uncharacterized protein</fullName>
    </submittedName>
</protein>
<organism evidence="2 3">
    <name type="scientific">Kingdonia uniflora</name>
    <dbReference type="NCBI Taxonomy" id="39325"/>
    <lineage>
        <taxon>Eukaryota</taxon>
        <taxon>Viridiplantae</taxon>
        <taxon>Streptophyta</taxon>
        <taxon>Embryophyta</taxon>
        <taxon>Tracheophyta</taxon>
        <taxon>Spermatophyta</taxon>
        <taxon>Magnoliopsida</taxon>
        <taxon>Ranunculales</taxon>
        <taxon>Circaeasteraceae</taxon>
        <taxon>Kingdonia</taxon>
    </lineage>
</organism>
<sequence length="111" mass="12745">MNAVTSNSAEIRVCIKFPEPTELGLRYLQSETESTFNVYPEADMLLSNSKPKSFSKFSEWGKGWADPEIRRQRLQGRKSGRKPRQKCSRQKQRDVGTVRGRLATKISKQKP</sequence>
<gene>
    <name evidence="2" type="ORF">GIB67_006858</name>
</gene>
<dbReference type="AlphaFoldDB" id="A0A7J7L030"/>
<comment type="caution">
    <text evidence="2">The sequence shown here is derived from an EMBL/GenBank/DDBJ whole genome shotgun (WGS) entry which is preliminary data.</text>
</comment>
<feature type="compositionally biased region" description="Basic residues" evidence="1">
    <location>
        <begin position="72"/>
        <end position="90"/>
    </location>
</feature>
<evidence type="ECO:0000313" key="3">
    <source>
        <dbReference type="Proteomes" id="UP000541444"/>
    </source>
</evidence>
<proteinExistence type="predicted"/>
<dbReference type="OrthoDB" id="1741704at2759"/>
<reference evidence="2 3" key="1">
    <citation type="journal article" date="2020" name="IScience">
        <title>Genome Sequencing of the Endangered Kingdonia uniflora (Circaeasteraceae, Ranunculales) Reveals Potential Mechanisms of Evolutionary Specialization.</title>
        <authorList>
            <person name="Sun Y."/>
            <person name="Deng T."/>
            <person name="Zhang A."/>
            <person name="Moore M.J."/>
            <person name="Landis J.B."/>
            <person name="Lin N."/>
            <person name="Zhang H."/>
            <person name="Zhang X."/>
            <person name="Huang J."/>
            <person name="Zhang X."/>
            <person name="Sun H."/>
            <person name="Wang H."/>
        </authorList>
    </citation>
    <scope>NUCLEOTIDE SEQUENCE [LARGE SCALE GENOMIC DNA]</scope>
    <source>
        <strain evidence="2">TB1705</strain>
        <tissue evidence="2">Leaf</tissue>
    </source>
</reference>
<dbReference type="Proteomes" id="UP000541444">
    <property type="component" value="Unassembled WGS sequence"/>
</dbReference>